<evidence type="ECO:0000313" key="3">
    <source>
        <dbReference type="Proteomes" id="UP000219329"/>
    </source>
</evidence>
<dbReference type="InterPro" id="IPR023808">
    <property type="entry name" value="Nitrile_Hydratase_acc_put"/>
</dbReference>
<evidence type="ECO:0000259" key="1">
    <source>
        <dbReference type="Pfam" id="PF21006"/>
    </source>
</evidence>
<dbReference type="AlphaFoldDB" id="A0A2A5WB51"/>
<reference evidence="2 3" key="1">
    <citation type="submission" date="2017-08" db="EMBL/GenBank/DDBJ databases">
        <title>Fine stratification of microbial communities through a metagenomic profile of the photic zone.</title>
        <authorList>
            <person name="Haro-Moreno J.M."/>
            <person name="Lopez-Perez M."/>
            <person name="De La Torre J."/>
            <person name="Picazo A."/>
            <person name="Camacho A."/>
            <person name="Rodriguez-Valera F."/>
        </authorList>
    </citation>
    <scope>NUCLEOTIDE SEQUENCE [LARGE SCALE GENOMIC DNA]</scope>
    <source>
        <strain evidence="2">MED-G28</strain>
    </source>
</reference>
<dbReference type="SUPFAM" id="SSF50090">
    <property type="entry name" value="Electron transport accessory proteins"/>
    <property type="match status" value="1"/>
</dbReference>
<organism evidence="2 3">
    <name type="scientific">OM182 bacterium MED-G28</name>
    <dbReference type="NCBI Taxonomy" id="1986256"/>
    <lineage>
        <taxon>Bacteria</taxon>
        <taxon>Pseudomonadati</taxon>
        <taxon>Pseudomonadota</taxon>
        <taxon>Gammaproteobacteria</taxon>
        <taxon>OMG group</taxon>
        <taxon>OM182 clade</taxon>
    </lineage>
</organism>
<protein>
    <submittedName>
        <fullName evidence="2">Nitrile hydratase accessory protein</fullName>
    </submittedName>
</protein>
<dbReference type="Proteomes" id="UP000219329">
    <property type="component" value="Unassembled WGS sequence"/>
</dbReference>
<dbReference type="InterPro" id="IPR008990">
    <property type="entry name" value="Elect_transpt_acc-like_dom_sf"/>
</dbReference>
<comment type="caution">
    <text evidence="2">The sequence shown here is derived from an EMBL/GenBank/DDBJ whole genome shotgun (WGS) entry which is preliminary data.</text>
</comment>
<dbReference type="InterPro" id="IPR042262">
    <property type="entry name" value="CN_hydtase_beta_C"/>
</dbReference>
<dbReference type="Pfam" id="PF21006">
    <property type="entry name" value="NHase_beta_N"/>
    <property type="match status" value="1"/>
</dbReference>
<dbReference type="InterPro" id="IPR049054">
    <property type="entry name" value="CN_hydtase_beta-like_N"/>
</dbReference>
<dbReference type="EMBL" id="NTJZ01000007">
    <property type="protein sequence ID" value="PDH33700.1"/>
    <property type="molecule type" value="Genomic_DNA"/>
</dbReference>
<feature type="domain" description="Nitrile hydratase beta subunit-like N-terminal" evidence="1">
    <location>
        <begin position="10"/>
        <end position="94"/>
    </location>
</feature>
<evidence type="ECO:0000313" key="2">
    <source>
        <dbReference type="EMBL" id="PDH33700.1"/>
    </source>
</evidence>
<name>A0A2A5WB51_9GAMM</name>
<sequence length="111" mass="12383">MLSELSESADTELVFSEPWEAQAFAMAVTLSGNGYFTWKEWAATLAEVIAESKANGGPIDGSDYYQNWVVALERLITDKQITDFSKLKDVKNAWEEAYKTTPHGNPVHLPN</sequence>
<dbReference type="NCBIfam" id="TIGR03889">
    <property type="entry name" value="nitrile_acc"/>
    <property type="match status" value="1"/>
</dbReference>
<dbReference type="Gene3D" id="1.10.472.20">
    <property type="entry name" value="Nitrile hydratase, beta subunit"/>
    <property type="match status" value="1"/>
</dbReference>
<proteinExistence type="predicted"/>
<gene>
    <name evidence="2" type="ORF">CNF02_07805</name>
</gene>
<accession>A0A2A5WB51</accession>